<dbReference type="AlphaFoldDB" id="A0A1Y3XSF3"/>
<dbReference type="EMBL" id="NFIE01000013">
    <property type="protein sequence ID" value="OUN88462.1"/>
    <property type="molecule type" value="Genomic_DNA"/>
</dbReference>
<comment type="caution">
    <text evidence="5">The sequence shown here is derived from an EMBL/GenBank/DDBJ whole genome shotgun (WGS) entry which is preliminary data.</text>
</comment>
<evidence type="ECO:0000313" key="5">
    <source>
        <dbReference type="EMBL" id="OUN88462.1"/>
    </source>
</evidence>
<dbReference type="CDD" id="cd00090">
    <property type="entry name" value="HTH_ARSR"/>
    <property type="match status" value="1"/>
</dbReference>
<keyword evidence="2" id="KW-0238">DNA-binding</keyword>
<keyword evidence="1" id="KW-0805">Transcription regulation</keyword>
<dbReference type="RefSeq" id="WP_019238401.1">
    <property type="nucleotide sequence ID" value="NZ_CABKRW010000109.1"/>
</dbReference>
<protein>
    <submittedName>
        <fullName evidence="5">Transcriptional regulator</fullName>
    </submittedName>
</protein>
<dbReference type="PROSITE" id="PS01117">
    <property type="entry name" value="HTH_MARR_1"/>
    <property type="match status" value="1"/>
</dbReference>
<proteinExistence type="predicted"/>
<dbReference type="InterPro" id="IPR036388">
    <property type="entry name" value="WH-like_DNA-bd_sf"/>
</dbReference>
<feature type="domain" description="HTH marR-type" evidence="4">
    <location>
        <begin position="44"/>
        <end position="172"/>
    </location>
</feature>
<dbReference type="PRINTS" id="PR00598">
    <property type="entry name" value="HTHMARR"/>
</dbReference>
<dbReference type="InterPro" id="IPR000835">
    <property type="entry name" value="HTH_MarR-typ"/>
</dbReference>
<dbReference type="SMART" id="SM00347">
    <property type="entry name" value="HTH_MARR"/>
    <property type="match status" value="1"/>
</dbReference>
<organism evidence="5 6">
    <name type="scientific">[Collinsella] massiliensis</name>
    <dbReference type="NCBI Taxonomy" id="1232426"/>
    <lineage>
        <taxon>Bacteria</taxon>
        <taxon>Bacillati</taxon>
        <taxon>Actinomycetota</taxon>
        <taxon>Coriobacteriia</taxon>
        <taxon>Coriobacteriales</taxon>
        <taxon>Coriobacteriaceae</taxon>
        <taxon>Enorma</taxon>
    </lineage>
</organism>
<sequence>MHLPEPIPAPGICDSRTEPTCRETAPACGAGAGDSLAFGIVPIHHQLLVAFSYSNRAMRARTRQCGLMPGQPKVLEHLALHDGCTQKEIAQSCVMDKSTVTSVLGRMEDAGLIERCSKAGDRRVVAVFLTEKGRSAASDVLDCRSEVDDIAWQGLDTDERRRLSHLLDQVIRNLQQHEQEDRA</sequence>
<dbReference type="GO" id="GO:0003677">
    <property type="term" value="F:DNA binding"/>
    <property type="evidence" value="ECO:0007669"/>
    <property type="project" value="UniProtKB-KW"/>
</dbReference>
<dbReference type="Gene3D" id="1.10.10.10">
    <property type="entry name" value="Winged helix-like DNA-binding domain superfamily/Winged helix DNA-binding domain"/>
    <property type="match status" value="1"/>
</dbReference>
<dbReference type="PROSITE" id="PS50995">
    <property type="entry name" value="HTH_MARR_2"/>
    <property type="match status" value="1"/>
</dbReference>
<evidence type="ECO:0000313" key="6">
    <source>
        <dbReference type="Proteomes" id="UP000195781"/>
    </source>
</evidence>
<reference evidence="6" key="1">
    <citation type="submission" date="2017-04" db="EMBL/GenBank/DDBJ databases">
        <title>Function of individual gut microbiota members based on whole genome sequencing of pure cultures obtained from chicken caecum.</title>
        <authorList>
            <person name="Medvecky M."/>
            <person name="Cejkova D."/>
            <person name="Polansky O."/>
            <person name="Karasova D."/>
            <person name="Kubasova T."/>
            <person name="Cizek A."/>
            <person name="Rychlik I."/>
        </authorList>
    </citation>
    <scope>NUCLEOTIDE SEQUENCE [LARGE SCALE GENOMIC DNA]</scope>
    <source>
        <strain evidence="6">An5</strain>
    </source>
</reference>
<name>A0A1Y3XSF3_9ACTN</name>
<dbReference type="OrthoDB" id="9806864at2"/>
<keyword evidence="6" id="KW-1185">Reference proteome</keyword>
<dbReference type="InterPro" id="IPR023187">
    <property type="entry name" value="Tscrpt_reg_MarR-type_CS"/>
</dbReference>
<evidence type="ECO:0000256" key="1">
    <source>
        <dbReference type="ARBA" id="ARBA00023015"/>
    </source>
</evidence>
<evidence type="ECO:0000256" key="2">
    <source>
        <dbReference type="ARBA" id="ARBA00023125"/>
    </source>
</evidence>
<dbReference type="SUPFAM" id="SSF46785">
    <property type="entry name" value="Winged helix' DNA-binding domain"/>
    <property type="match status" value="1"/>
</dbReference>
<dbReference type="InterPro" id="IPR011991">
    <property type="entry name" value="ArsR-like_HTH"/>
</dbReference>
<dbReference type="PANTHER" id="PTHR42756">
    <property type="entry name" value="TRANSCRIPTIONAL REGULATOR, MARR"/>
    <property type="match status" value="1"/>
</dbReference>
<keyword evidence="3" id="KW-0804">Transcription</keyword>
<dbReference type="Proteomes" id="UP000195781">
    <property type="component" value="Unassembled WGS sequence"/>
</dbReference>
<dbReference type="GO" id="GO:0003700">
    <property type="term" value="F:DNA-binding transcription factor activity"/>
    <property type="evidence" value="ECO:0007669"/>
    <property type="project" value="InterPro"/>
</dbReference>
<dbReference type="Pfam" id="PF12802">
    <property type="entry name" value="MarR_2"/>
    <property type="match status" value="1"/>
</dbReference>
<accession>A0A1Y3XSF3</accession>
<evidence type="ECO:0000256" key="3">
    <source>
        <dbReference type="ARBA" id="ARBA00023163"/>
    </source>
</evidence>
<dbReference type="InterPro" id="IPR036390">
    <property type="entry name" value="WH_DNA-bd_sf"/>
</dbReference>
<gene>
    <name evidence="5" type="ORF">B5G02_06705</name>
</gene>
<dbReference type="PANTHER" id="PTHR42756:SF1">
    <property type="entry name" value="TRANSCRIPTIONAL REPRESSOR OF EMRAB OPERON"/>
    <property type="match status" value="1"/>
</dbReference>
<evidence type="ECO:0000259" key="4">
    <source>
        <dbReference type="PROSITE" id="PS50995"/>
    </source>
</evidence>